<gene>
    <name evidence="2" type="ORF">ACFP0N_04025</name>
</gene>
<evidence type="ECO:0000259" key="1">
    <source>
        <dbReference type="Pfam" id="PF13649"/>
    </source>
</evidence>
<accession>A0ABW1ET21</accession>
<dbReference type="PANTHER" id="PTHR43464">
    <property type="entry name" value="METHYLTRANSFERASE"/>
    <property type="match status" value="1"/>
</dbReference>
<dbReference type="RefSeq" id="WP_313762510.1">
    <property type="nucleotide sequence ID" value="NZ_BAAAVH010000050.1"/>
</dbReference>
<sequence>MTTTTTLDWDRAYKVGDHHQYWELSAPSPDLVGFLAATPPAPGARALDLGCGTGWDTVALARAGYRTTGVDISAEAVALAGERVAGLGLEVELRVGDVRELDLPDEEFDLLVDRGCFHHLGPEDRDRYAAEVARLLHPGGLLYLRGSRQEMFPFKPVDAPSIERHFPADRFSSGPLLPFQLHTDVLKVDANAVLLRRAD</sequence>
<dbReference type="GO" id="GO:0032259">
    <property type="term" value="P:methylation"/>
    <property type="evidence" value="ECO:0007669"/>
    <property type="project" value="UniProtKB-KW"/>
</dbReference>
<dbReference type="PANTHER" id="PTHR43464:SF83">
    <property type="entry name" value="MALONYL-[ACYL-CARRIER PROTEIN] O-METHYLTRANSFERASE"/>
    <property type="match status" value="1"/>
</dbReference>
<keyword evidence="3" id="KW-1185">Reference proteome</keyword>
<protein>
    <submittedName>
        <fullName evidence="2">Class I SAM-dependent methyltransferase</fullName>
        <ecNumber evidence="2">2.1.1.-</ecNumber>
    </submittedName>
</protein>
<dbReference type="CDD" id="cd02440">
    <property type="entry name" value="AdoMet_MTases"/>
    <property type="match status" value="1"/>
</dbReference>
<organism evidence="2 3">
    <name type="scientific">Kitasatospora aburaviensis</name>
    <dbReference type="NCBI Taxonomy" id="67265"/>
    <lineage>
        <taxon>Bacteria</taxon>
        <taxon>Bacillati</taxon>
        <taxon>Actinomycetota</taxon>
        <taxon>Actinomycetes</taxon>
        <taxon>Kitasatosporales</taxon>
        <taxon>Streptomycetaceae</taxon>
        <taxon>Kitasatospora</taxon>
    </lineage>
</organism>
<dbReference type="Pfam" id="PF13649">
    <property type="entry name" value="Methyltransf_25"/>
    <property type="match status" value="1"/>
</dbReference>
<dbReference type="SUPFAM" id="SSF53335">
    <property type="entry name" value="S-adenosyl-L-methionine-dependent methyltransferases"/>
    <property type="match status" value="1"/>
</dbReference>
<dbReference type="InterPro" id="IPR041698">
    <property type="entry name" value="Methyltransf_25"/>
</dbReference>
<keyword evidence="2" id="KW-0808">Transferase</keyword>
<comment type="caution">
    <text evidence="2">The sequence shown here is derived from an EMBL/GenBank/DDBJ whole genome shotgun (WGS) entry which is preliminary data.</text>
</comment>
<feature type="domain" description="Methyltransferase" evidence="1">
    <location>
        <begin position="47"/>
        <end position="140"/>
    </location>
</feature>
<evidence type="ECO:0000313" key="3">
    <source>
        <dbReference type="Proteomes" id="UP001596067"/>
    </source>
</evidence>
<dbReference type="EC" id="2.1.1.-" evidence="2"/>
<dbReference type="Proteomes" id="UP001596067">
    <property type="component" value="Unassembled WGS sequence"/>
</dbReference>
<proteinExistence type="predicted"/>
<dbReference type="InterPro" id="IPR029063">
    <property type="entry name" value="SAM-dependent_MTases_sf"/>
</dbReference>
<evidence type="ECO:0000313" key="2">
    <source>
        <dbReference type="EMBL" id="MFC5884153.1"/>
    </source>
</evidence>
<dbReference type="Gene3D" id="3.40.50.150">
    <property type="entry name" value="Vaccinia Virus protein VP39"/>
    <property type="match status" value="1"/>
</dbReference>
<name>A0ABW1ET21_9ACTN</name>
<dbReference type="GO" id="GO:0008168">
    <property type="term" value="F:methyltransferase activity"/>
    <property type="evidence" value="ECO:0007669"/>
    <property type="project" value="UniProtKB-KW"/>
</dbReference>
<dbReference type="EMBL" id="JBHSOD010000003">
    <property type="protein sequence ID" value="MFC5884153.1"/>
    <property type="molecule type" value="Genomic_DNA"/>
</dbReference>
<reference evidence="3" key="1">
    <citation type="journal article" date="2019" name="Int. J. Syst. Evol. Microbiol.">
        <title>The Global Catalogue of Microorganisms (GCM) 10K type strain sequencing project: providing services to taxonomists for standard genome sequencing and annotation.</title>
        <authorList>
            <consortium name="The Broad Institute Genomics Platform"/>
            <consortium name="The Broad Institute Genome Sequencing Center for Infectious Disease"/>
            <person name="Wu L."/>
            <person name="Ma J."/>
        </authorList>
    </citation>
    <scope>NUCLEOTIDE SEQUENCE [LARGE SCALE GENOMIC DNA]</scope>
    <source>
        <strain evidence="3">CGMCC 4.1469</strain>
    </source>
</reference>
<keyword evidence="2" id="KW-0489">Methyltransferase</keyword>